<reference evidence="3" key="1">
    <citation type="submission" date="2018-04" db="EMBL/GenBank/DDBJ databases">
        <authorList>
            <person name="Liu S."/>
            <person name="Wang Z."/>
            <person name="Li J."/>
        </authorList>
    </citation>
    <scope>NUCLEOTIDE SEQUENCE [LARGE SCALE GENOMIC DNA]</scope>
    <source>
        <strain evidence="3">S1194</strain>
    </source>
</reference>
<evidence type="ECO:0000256" key="1">
    <source>
        <dbReference type="SAM" id="Phobius"/>
    </source>
</evidence>
<keyword evidence="3" id="KW-1185">Reference proteome</keyword>
<feature type="transmembrane region" description="Helical" evidence="1">
    <location>
        <begin position="108"/>
        <end position="127"/>
    </location>
</feature>
<dbReference type="RefSeq" id="WP_108997634.1">
    <property type="nucleotide sequence ID" value="NZ_QEEX01000001.1"/>
</dbReference>
<name>A0A2U1T1J9_9MICO</name>
<sequence>MTLVAFAAIALCVILAALAVFQAALIAGAPLGEFAWGGADRVLPRNKRAGSVVSIVLYCVFAWFFLMKAALVPAVLPGIVVDIGVWVIVVYSLVGIVMNAMSRSPKERWTMVPVAALLFVLGLVVALG</sequence>
<protein>
    <recommendedName>
        <fullName evidence="4">DUF1304 domain-containing protein</fullName>
    </recommendedName>
</protein>
<dbReference type="AlphaFoldDB" id="A0A2U1T1J9"/>
<gene>
    <name evidence="2" type="ORF">DF220_07785</name>
</gene>
<dbReference type="EMBL" id="QEEX01000001">
    <property type="protein sequence ID" value="PWB97738.1"/>
    <property type="molecule type" value="Genomic_DNA"/>
</dbReference>
<accession>A0A2U1T1J9</accession>
<proteinExistence type="predicted"/>
<organism evidence="2 3">
    <name type="scientific">Homoserinimonas hongtaonis</name>
    <dbReference type="NCBI Taxonomy" id="2079791"/>
    <lineage>
        <taxon>Bacteria</taxon>
        <taxon>Bacillati</taxon>
        <taxon>Actinomycetota</taxon>
        <taxon>Actinomycetes</taxon>
        <taxon>Micrococcales</taxon>
        <taxon>Microbacteriaceae</taxon>
        <taxon>Homoserinimonas</taxon>
    </lineage>
</organism>
<comment type="caution">
    <text evidence="2">The sequence shown here is derived from an EMBL/GenBank/DDBJ whole genome shotgun (WGS) entry which is preliminary data.</text>
</comment>
<evidence type="ECO:0008006" key="4">
    <source>
        <dbReference type="Google" id="ProtNLM"/>
    </source>
</evidence>
<evidence type="ECO:0000313" key="2">
    <source>
        <dbReference type="EMBL" id="PWB97738.1"/>
    </source>
</evidence>
<keyword evidence="1" id="KW-0812">Transmembrane</keyword>
<feature type="transmembrane region" description="Helical" evidence="1">
    <location>
        <begin position="52"/>
        <end position="76"/>
    </location>
</feature>
<keyword evidence="1" id="KW-1133">Transmembrane helix</keyword>
<keyword evidence="1" id="KW-0472">Membrane</keyword>
<evidence type="ECO:0000313" key="3">
    <source>
        <dbReference type="Proteomes" id="UP000244978"/>
    </source>
</evidence>
<dbReference type="Proteomes" id="UP000244978">
    <property type="component" value="Unassembled WGS sequence"/>
</dbReference>